<keyword evidence="3" id="KW-1185">Reference proteome</keyword>
<proteinExistence type="inferred from homology"/>
<comment type="caution">
    <text evidence="2">The sequence shown here is derived from an EMBL/GenBank/DDBJ whole genome shotgun (WGS) entry which is preliminary data.</text>
</comment>
<dbReference type="GO" id="GO:0004197">
    <property type="term" value="F:cysteine-type endopeptidase activity"/>
    <property type="evidence" value="ECO:0007669"/>
    <property type="project" value="TreeGrafter"/>
</dbReference>
<accession>A0AAV0JUT5</accession>
<dbReference type="GO" id="GO:0005773">
    <property type="term" value="C:vacuole"/>
    <property type="evidence" value="ECO:0007669"/>
    <property type="project" value="GOC"/>
</dbReference>
<sequence length="39" mass="4041">MGDKAAVKGGSGKVVASKPNDRIFLYYSDHGGPGVLGKY</sequence>
<dbReference type="EMBL" id="CAMGYJ010000005">
    <property type="protein sequence ID" value="CAI0413742.1"/>
    <property type="molecule type" value="Genomic_DNA"/>
</dbReference>
<dbReference type="InterPro" id="IPR001096">
    <property type="entry name" value="Peptidase_C13"/>
</dbReference>
<comment type="similarity">
    <text evidence="1">Belongs to the peptidase C13 family.</text>
</comment>
<organism evidence="2 3">
    <name type="scientific">Linum tenue</name>
    <dbReference type="NCBI Taxonomy" id="586396"/>
    <lineage>
        <taxon>Eukaryota</taxon>
        <taxon>Viridiplantae</taxon>
        <taxon>Streptophyta</taxon>
        <taxon>Embryophyta</taxon>
        <taxon>Tracheophyta</taxon>
        <taxon>Spermatophyta</taxon>
        <taxon>Magnoliopsida</taxon>
        <taxon>eudicotyledons</taxon>
        <taxon>Gunneridae</taxon>
        <taxon>Pentapetalae</taxon>
        <taxon>rosids</taxon>
        <taxon>fabids</taxon>
        <taxon>Malpighiales</taxon>
        <taxon>Linaceae</taxon>
        <taxon>Linum</taxon>
    </lineage>
</organism>
<dbReference type="Gene3D" id="3.40.50.1460">
    <property type="match status" value="1"/>
</dbReference>
<reference evidence="2" key="1">
    <citation type="submission" date="2022-08" db="EMBL/GenBank/DDBJ databases">
        <authorList>
            <person name="Gutierrez-Valencia J."/>
        </authorList>
    </citation>
    <scope>NUCLEOTIDE SEQUENCE</scope>
</reference>
<dbReference type="Proteomes" id="UP001154282">
    <property type="component" value="Unassembled WGS sequence"/>
</dbReference>
<dbReference type="PANTHER" id="PTHR12000">
    <property type="entry name" value="HEMOGLOBINASE FAMILY MEMBER"/>
    <property type="match status" value="1"/>
</dbReference>
<dbReference type="PANTHER" id="PTHR12000:SF42">
    <property type="entry name" value="LEGUMAIN"/>
    <property type="match status" value="1"/>
</dbReference>
<evidence type="ECO:0000313" key="2">
    <source>
        <dbReference type="EMBL" id="CAI0413742.1"/>
    </source>
</evidence>
<name>A0AAV0JUT5_9ROSI</name>
<dbReference type="GO" id="GO:0006624">
    <property type="term" value="P:vacuolar protein processing"/>
    <property type="evidence" value="ECO:0007669"/>
    <property type="project" value="TreeGrafter"/>
</dbReference>
<evidence type="ECO:0000256" key="1">
    <source>
        <dbReference type="ARBA" id="ARBA00009941"/>
    </source>
</evidence>
<dbReference type="Pfam" id="PF01650">
    <property type="entry name" value="Peptidase_C13"/>
    <property type="match status" value="1"/>
</dbReference>
<dbReference type="GO" id="GO:0051603">
    <property type="term" value="P:proteolysis involved in protein catabolic process"/>
    <property type="evidence" value="ECO:0007669"/>
    <property type="project" value="TreeGrafter"/>
</dbReference>
<protein>
    <submittedName>
        <fullName evidence="2">Uncharacterized protein</fullName>
    </submittedName>
</protein>
<evidence type="ECO:0000313" key="3">
    <source>
        <dbReference type="Proteomes" id="UP001154282"/>
    </source>
</evidence>
<gene>
    <name evidence="2" type="ORF">LITE_LOCUS16059</name>
</gene>
<dbReference type="AlphaFoldDB" id="A0AAV0JUT5"/>